<proteinExistence type="predicted"/>
<evidence type="ECO:0000313" key="2">
    <source>
        <dbReference type="Proteomes" id="UP001055879"/>
    </source>
</evidence>
<name>A0ACB9FK14_ARCLA</name>
<dbReference type="EMBL" id="CM042047">
    <property type="protein sequence ID" value="KAI3770967.1"/>
    <property type="molecule type" value="Genomic_DNA"/>
</dbReference>
<evidence type="ECO:0000313" key="1">
    <source>
        <dbReference type="EMBL" id="KAI3770967.1"/>
    </source>
</evidence>
<comment type="caution">
    <text evidence="1">The sequence shown here is derived from an EMBL/GenBank/DDBJ whole genome shotgun (WGS) entry which is preliminary data.</text>
</comment>
<sequence length="87" mass="9599">MDAFIWKSHTNYKVHVVMVDGYSDTFIKIESLKIALGSLESGSQVVDRSLESGNGVWSLDVDRSLPGRRTSALNTAGYGDEGKQKFM</sequence>
<reference evidence="1 2" key="2">
    <citation type="journal article" date="2022" name="Mol. Ecol. Resour.">
        <title>The genomes of chicory, endive, great burdock and yacon provide insights into Asteraceae paleo-polyploidization history and plant inulin production.</title>
        <authorList>
            <person name="Fan W."/>
            <person name="Wang S."/>
            <person name="Wang H."/>
            <person name="Wang A."/>
            <person name="Jiang F."/>
            <person name="Liu H."/>
            <person name="Zhao H."/>
            <person name="Xu D."/>
            <person name="Zhang Y."/>
        </authorList>
    </citation>
    <scope>NUCLEOTIDE SEQUENCE [LARGE SCALE GENOMIC DNA]</scope>
    <source>
        <strain evidence="2">cv. Niubang</strain>
    </source>
</reference>
<accession>A0ACB9FK14</accession>
<dbReference type="Proteomes" id="UP001055879">
    <property type="component" value="Linkage Group LG01"/>
</dbReference>
<gene>
    <name evidence="1" type="ORF">L6452_02115</name>
</gene>
<keyword evidence="2" id="KW-1185">Reference proteome</keyword>
<protein>
    <submittedName>
        <fullName evidence="1">Uncharacterized protein</fullName>
    </submittedName>
</protein>
<reference evidence="2" key="1">
    <citation type="journal article" date="2022" name="Mol. Ecol. Resour.">
        <title>The genomes of chicory, endive, great burdock and yacon provide insights into Asteraceae palaeo-polyploidization history and plant inulin production.</title>
        <authorList>
            <person name="Fan W."/>
            <person name="Wang S."/>
            <person name="Wang H."/>
            <person name="Wang A."/>
            <person name="Jiang F."/>
            <person name="Liu H."/>
            <person name="Zhao H."/>
            <person name="Xu D."/>
            <person name="Zhang Y."/>
        </authorList>
    </citation>
    <scope>NUCLEOTIDE SEQUENCE [LARGE SCALE GENOMIC DNA]</scope>
    <source>
        <strain evidence="2">cv. Niubang</strain>
    </source>
</reference>
<organism evidence="1 2">
    <name type="scientific">Arctium lappa</name>
    <name type="common">Greater burdock</name>
    <name type="synonym">Lappa major</name>
    <dbReference type="NCBI Taxonomy" id="4217"/>
    <lineage>
        <taxon>Eukaryota</taxon>
        <taxon>Viridiplantae</taxon>
        <taxon>Streptophyta</taxon>
        <taxon>Embryophyta</taxon>
        <taxon>Tracheophyta</taxon>
        <taxon>Spermatophyta</taxon>
        <taxon>Magnoliopsida</taxon>
        <taxon>eudicotyledons</taxon>
        <taxon>Gunneridae</taxon>
        <taxon>Pentapetalae</taxon>
        <taxon>asterids</taxon>
        <taxon>campanulids</taxon>
        <taxon>Asterales</taxon>
        <taxon>Asteraceae</taxon>
        <taxon>Carduoideae</taxon>
        <taxon>Cardueae</taxon>
        <taxon>Arctiinae</taxon>
        <taxon>Arctium</taxon>
    </lineage>
</organism>